<keyword evidence="3 6" id="KW-0812">Transmembrane</keyword>
<protein>
    <recommendedName>
        <fullName evidence="7">VTT domain-containing protein</fullName>
    </recommendedName>
</protein>
<organism evidence="8 9">
    <name type="scientific">Haloarcula amylolytica JCM 13557</name>
    <dbReference type="NCBI Taxonomy" id="1227452"/>
    <lineage>
        <taxon>Archaea</taxon>
        <taxon>Methanobacteriati</taxon>
        <taxon>Methanobacteriota</taxon>
        <taxon>Stenosarchaea group</taxon>
        <taxon>Halobacteria</taxon>
        <taxon>Halobacteriales</taxon>
        <taxon>Haloarculaceae</taxon>
        <taxon>Haloarcula</taxon>
    </lineage>
</organism>
<gene>
    <name evidence="8" type="ORF">C442_18399</name>
</gene>
<comment type="subcellular location">
    <subcellularLocation>
        <location evidence="1">Cell membrane</location>
        <topology evidence="1">Multi-pass membrane protein</topology>
    </subcellularLocation>
</comment>
<dbReference type="Pfam" id="PF09335">
    <property type="entry name" value="VTT_dom"/>
    <property type="match status" value="1"/>
</dbReference>
<comment type="caution">
    <text evidence="8">The sequence shown here is derived from an EMBL/GenBank/DDBJ whole genome shotgun (WGS) entry which is preliminary data.</text>
</comment>
<evidence type="ECO:0000256" key="5">
    <source>
        <dbReference type="ARBA" id="ARBA00023136"/>
    </source>
</evidence>
<accession>M0K5Q4</accession>
<feature type="transmembrane region" description="Helical" evidence="6">
    <location>
        <begin position="67"/>
        <end position="88"/>
    </location>
</feature>
<keyword evidence="5 6" id="KW-0472">Membrane</keyword>
<evidence type="ECO:0000256" key="6">
    <source>
        <dbReference type="SAM" id="Phobius"/>
    </source>
</evidence>
<evidence type="ECO:0000256" key="2">
    <source>
        <dbReference type="ARBA" id="ARBA00022475"/>
    </source>
</evidence>
<feature type="transmembrane region" description="Helical" evidence="6">
    <location>
        <begin position="7"/>
        <end position="27"/>
    </location>
</feature>
<reference evidence="8 9" key="1">
    <citation type="journal article" date="2014" name="PLoS Genet.">
        <title>Phylogenetically driven sequencing of extremely halophilic archaea reveals strategies for static and dynamic osmo-response.</title>
        <authorList>
            <person name="Becker E.A."/>
            <person name="Seitzer P.M."/>
            <person name="Tritt A."/>
            <person name="Larsen D."/>
            <person name="Krusor M."/>
            <person name="Yao A.I."/>
            <person name="Wu D."/>
            <person name="Madern D."/>
            <person name="Eisen J.A."/>
            <person name="Darling A.E."/>
            <person name="Facciotti M.T."/>
        </authorList>
    </citation>
    <scope>NUCLEOTIDE SEQUENCE [LARGE SCALE GENOMIC DNA]</scope>
    <source>
        <strain evidence="8 9">JCM 13557</strain>
    </source>
</reference>
<feature type="transmembrane region" description="Helical" evidence="6">
    <location>
        <begin position="151"/>
        <end position="170"/>
    </location>
</feature>
<feature type="domain" description="VTT" evidence="7">
    <location>
        <begin position="61"/>
        <end position="174"/>
    </location>
</feature>
<evidence type="ECO:0000256" key="3">
    <source>
        <dbReference type="ARBA" id="ARBA00022692"/>
    </source>
</evidence>
<evidence type="ECO:0000313" key="8">
    <source>
        <dbReference type="EMBL" id="EMA16163.1"/>
    </source>
</evidence>
<evidence type="ECO:0000259" key="7">
    <source>
        <dbReference type="Pfam" id="PF09335"/>
    </source>
</evidence>
<proteinExistence type="predicted"/>
<dbReference type="PANTHER" id="PTHR12677:SF59">
    <property type="entry name" value="GOLGI APPARATUS MEMBRANE PROTEIN TVP38-RELATED"/>
    <property type="match status" value="1"/>
</dbReference>
<feature type="transmembrane region" description="Helical" evidence="6">
    <location>
        <begin position="39"/>
        <end position="60"/>
    </location>
</feature>
<sequence length="218" mass="23802">MPAWRRGTLQMIPVVGLVFVIGAHWWYSPTDFFEHLDNSGWLLVASGVSVFYLVRPFVLWPLSIASVFLGYLVGSPYGVPLVLLGTWMTCVPPFLLADYFSERNSYITRLSDAGETVVTRTGELRGMIAARLSPAPADGISIGAGLAGVSGWAFTLGTLIGELPWAILYVNIGQSLRSFSSGTAQPINLEFLLLVSICTVLLVARPLYQLMTERLTKS</sequence>
<dbReference type="PANTHER" id="PTHR12677">
    <property type="entry name" value="GOLGI APPARATUS MEMBRANE PROTEIN TVP38-RELATED"/>
    <property type="match status" value="1"/>
</dbReference>
<evidence type="ECO:0000313" key="9">
    <source>
        <dbReference type="Proteomes" id="UP000011623"/>
    </source>
</evidence>
<keyword evidence="4 6" id="KW-1133">Transmembrane helix</keyword>
<evidence type="ECO:0000256" key="4">
    <source>
        <dbReference type="ARBA" id="ARBA00022989"/>
    </source>
</evidence>
<dbReference type="AlphaFoldDB" id="M0K5Q4"/>
<name>M0K5Q4_9EURY</name>
<dbReference type="InterPro" id="IPR032816">
    <property type="entry name" value="VTT_dom"/>
</dbReference>
<dbReference type="EMBL" id="AOLW01000048">
    <property type="protein sequence ID" value="EMA16163.1"/>
    <property type="molecule type" value="Genomic_DNA"/>
</dbReference>
<evidence type="ECO:0000256" key="1">
    <source>
        <dbReference type="ARBA" id="ARBA00004651"/>
    </source>
</evidence>
<dbReference type="GO" id="GO:0005886">
    <property type="term" value="C:plasma membrane"/>
    <property type="evidence" value="ECO:0007669"/>
    <property type="project" value="UniProtKB-SubCell"/>
</dbReference>
<feature type="transmembrane region" description="Helical" evidence="6">
    <location>
        <begin position="191"/>
        <end position="208"/>
    </location>
</feature>
<dbReference type="Proteomes" id="UP000011623">
    <property type="component" value="Unassembled WGS sequence"/>
</dbReference>
<dbReference type="InterPro" id="IPR015414">
    <property type="entry name" value="TMEM64"/>
</dbReference>
<keyword evidence="9" id="KW-1185">Reference proteome</keyword>
<keyword evidence="2" id="KW-1003">Cell membrane</keyword>